<dbReference type="AlphaFoldDB" id="A0A2V0P606"/>
<comment type="caution">
    <text evidence="2">The sequence shown here is derived from an EMBL/GenBank/DDBJ whole genome shotgun (WGS) entry which is preliminary data.</text>
</comment>
<evidence type="ECO:0000313" key="2">
    <source>
        <dbReference type="EMBL" id="GBF95009.1"/>
    </source>
</evidence>
<feature type="compositionally biased region" description="Gly residues" evidence="1">
    <location>
        <begin position="44"/>
        <end position="55"/>
    </location>
</feature>
<reference evidence="2 3" key="1">
    <citation type="journal article" date="2018" name="Sci. Rep.">
        <title>Raphidocelis subcapitata (=Pseudokirchneriella subcapitata) provides an insight into genome evolution and environmental adaptations in the Sphaeropleales.</title>
        <authorList>
            <person name="Suzuki S."/>
            <person name="Yamaguchi H."/>
            <person name="Nakajima N."/>
            <person name="Kawachi M."/>
        </authorList>
    </citation>
    <scope>NUCLEOTIDE SEQUENCE [LARGE SCALE GENOMIC DNA]</scope>
    <source>
        <strain evidence="2 3">NIES-35</strain>
    </source>
</reference>
<proteinExistence type="predicted"/>
<gene>
    <name evidence="2" type="ORF">Rsub_07510</name>
</gene>
<dbReference type="EMBL" id="BDRX01000058">
    <property type="protein sequence ID" value="GBF95009.1"/>
    <property type="molecule type" value="Genomic_DNA"/>
</dbReference>
<dbReference type="Proteomes" id="UP000247498">
    <property type="component" value="Unassembled WGS sequence"/>
</dbReference>
<evidence type="ECO:0000256" key="1">
    <source>
        <dbReference type="SAM" id="MobiDB-lite"/>
    </source>
</evidence>
<protein>
    <submittedName>
        <fullName evidence="2">Uncharacterized protein</fullName>
    </submittedName>
</protein>
<accession>A0A2V0P606</accession>
<keyword evidence="3" id="KW-1185">Reference proteome</keyword>
<name>A0A2V0P606_9CHLO</name>
<feature type="region of interest" description="Disordered" evidence="1">
    <location>
        <begin position="41"/>
        <end position="73"/>
    </location>
</feature>
<organism evidence="2 3">
    <name type="scientific">Raphidocelis subcapitata</name>
    <dbReference type="NCBI Taxonomy" id="307507"/>
    <lineage>
        <taxon>Eukaryota</taxon>
        <taxon>Viridiplantae</taxon>
        <taxon>Chlorophyta</taxon>
        <taxon>core chlorophytes</taxon>
        <taxon>Chlorophyceae</taxon>
        <taxon>CS clade</taxon>
        <taxon>Sphaeropleales</taxon>
        <taxon>Selenastraceae</taxon>
        <taxon>Raphidocelis</taxon>
    </lineage>
</organism>
<feature type="region of interest" description="Disordered" evidence="1">
    <location>
        <begin position="91"/>
        <end position="112"/>
    </location>
</feature>
<sequence length="213" mass="20382">MVAEDAVRISELEAAHAAARAAAIDAVLGLPPGTTAARARAAASGGGGAGSGGGCEIEPADGSSSSLAAAGAGGPVGEADEFADVVRGAGAGGGRRARGNGGGEVAAAGGGGGAGVVDEPLWKQQLRQAAKDTLHRCSRITILFVVLWAVMWAMNALPHQQSGPGAAMEARFEEMKAAIEARRAAQAAAAAVVGGDGGAAAAVAAAGGGHTEL</sequence>
<evidence type="ECO:0000313" key="3">
    <source>
        <dbReference type="Proteomes" id="UP000247498"/>
    </source>
</evidence>
<dbReference type="InParanoid" id="A0A2V0P606"/>